<reference evidence="1 2" key="1">
    <citation type="journal article" date="2018" name="Nat. Genet.">
        <title>The Rosa genome provides new insights in the design of modern roses.</title>
        <authorList>
            <person name="Bendahmane M."/>
        </authorList>
    </citation>
    <scope>NUCLEOTIDE SEQUENCE [LARGE SCALE GENOMIC DNA]</scope>
    <source>
        <strain evidence="2">cv. Old Blush</strain>
    </source>
</reference>
<keyword evidence="2" id="KW-1185">Reference proteome</keyword>
<organism evidence="1 2">
    <name type="scientific">Rosa chinensis</name>
    <name type="common">China rose</name>
    <dbReference type="NCBI Taxonomy" id="74649"/>
    <lineage>
        <taxon>Eukaryota</taxon>
        <taxon>Viridiplantae</taxon>
        <taxon>Streptophyta</taxon>
        <taxon>Embryophyta</taxon>
        <taxon>Tracheophyta</taxon>
        <taxon>Spermatophyta</taxon>
        <taxon>Magnoliopsida</taxon>
        <taxon>eudicotyledons</taxon>
        <taxon>Gunneridae</taxon>
        <taxon>Pentapetalae</taxon>
        <taxon>rosids</taxon>
        <taxon>fabids</taxon>
        <taxon>Rosales</taxon>
        <taxon>Rosaceae</taxon>
        <taxon>Rosoideae</taxon>
        <taxon>Rosoideae incertae sedis</taxon>
        <taxon>Rosa</taxon>
    </lineage>
</organism>
<gene>
    <name evidence="1" type="ORF">RchiOBHm_Chr6g0257871</name>
</gene>
<dbReference type="Gramene" id="PRQ23125">
    <property type="protein sequence ID" value="PRQ23125"/>
    <property type="gene ID" value="RchiOBHm_Chr6g0257871"/>
</dbReference>
<sequence>MHICSSYGMACAQFPCPSLRGFLQTHTGKPYQKLSRNNFLFLRSLETTPRPGLSSLCIITKKTIASIFVAQGWVIEAEDIYGSYLATLEDIMLWNNVYRPLMFK</sequence>
<proteinExistence type="predicted"/>
<comment type="caution">
    <text evidence="1">The sequence shown here is derived from an EMBL/GenBank/DDBJ whole genome shotgun (WGS) entry which is preliminary data.</text>
</comment>
<protein>
    <submittedName>
        <fullName evidence="1">Uncharacterized protein</fullName>
    </submittedName>
</protein>
<evidence type="ECO:0000313" key="1">
    <source>
        <dbReference type="EMBL" id="PRQ23125.1"/>
    </source>
</evidence>
<accession>A0A2P6PMI3</accession>
<dbReference type="AlphaFoldDB" id="A0A2P6PMI3"/>
<dbReference type="EMBL" id="PDCK01000044">
    <property type="protein sequence ID" value="PRQ23125.1"/>
    <property type="molecule type" value="Genomic_DNA"/>
</dbReference>
<name>A0A2P6PMI3_ROSCH</name>
<evidence type="ECO:0000313" key="2">
    <source>
        <dbReference type="Proteomes" id="UP000238479"/>
    </source>
</evidence>
<dbReference type="Proteomes" id="UP000238479">
    <property type="component" value="Chromosome 6"/>
</dbReference>